<evidence type="ECO:0000313" key="2">
    <source>
        <dbReference type="Proteomes" id="UP000324896"/>
    </source>
</evidence>
<dbReference type="AlphaFoldDB" id="A0A1G6TQW0"/>
<proteinExistence type="predicted"/>
<dbReference type="Proteomes" id="UP000324896">
    <property type="component" value="Unassembled WGS sequence"/>
</dbReference>
<organism evidence="1 2">
    <name type="scientific">Halanaerobium congolense</name>
    <dbReference type="NCBI Taxonomy" id="54121"/>
    <lineage>
        <taxon>Bacteria</taxon>
        <taxon>Bacillati</taxon>
        <taxon>Bacillota</taxon>
        <taxon>Clostridia</taxon>
        <taxon>Halanaerobiales</taxon>
        <taxon>Halanaerobiaceae</taxon>
        <taxon>Halanaerobium</taxon>
    </lineage>
</organism>
<dbReference type="EMBL" id="FMYT01000051">
    <property type="protein sequence ID" value="SDD31284.1"/>
    <property type="molecule type" value="Genomic_DNA"/>
</dbReference>
<evidence type="ECO:0000313" key="1">
    <source>
        <dbReference type="EMBL" id="SDD31284.1"/>
    </source>
</evidence>
<sequence>MKPVFKDVLQVGVVVEDLDKTMKTYADKYGVGP</sequence>
<name>A0A1G6TQW0_9FIRM</name>
<feature type="non-terminal residue" evidence="1">
    <location>
        <position position="33"/>
    </location>
</feature>
<accession>A0A1G6TQW0</accession>
<gene>
    <name evidence="1" type="ORF">SAMN04488597_1511</name>
</gene>
<reference evidence="1 2" key="1">
    <citation type="submission" date="2016-10" db="EMBL/GenBank/DDBJ databases">
        <authorList>
            <person name="Varghese N."/>
            <person name="Submissions S."/>
        </authorList>
    </citation>
    <scope>NUCLEOTIDE SEQUENCE [LARGE SCALE GENOMIC DNA]</scope>
    <source>
        <strain evidence="1 2">WG10</strain>
    </source>
</reference>
<protein>
    <submittedName>
        <fullName evidence="1">Methylmalonyl-CoA/ethylmalonyl-CoA epimerase</fullName>
    </submittedName>
</protein>